<dbReference type="RefSeq" id="WP_116683760.1">
    <property type="nucleotide sequence ID" value="NZ_QURL01000005.1"/>
</dbReference>
<evidence type="ECO:0000259" key="2">
    <source>
        <dbReference type="PROSITE" id="PS50110"/>
    </source>
</evidence>
<reference evidence="3 4" key="1">
    <citation type="submission" date="2018-08" db="EMBL/GenBank/DDBJ databases">
        <title>Fulvimarina sp. 85, whole genome shotgun sequence.</title>
        <authorList>
            <person name="Tuo L."/>
        </authorList>
    </citation>
    <scope>NUCLEOTIDE SEQUENCE [LARGE SCALE GENOMIC DNA]</scope>
    <source>
        <strain evidence="3 4">85</strain>
    </source>
</reference>
<organism evidence="3 4">
    <name type="scientific">Fulvimarina endophytica</name>
    <dbReference type="NCBI Taxonomy" id="2293836"/>
    <lineage>
        <taxon>Bacteria</taxon>
        <taxon>Pseudomonadati</taxon>
        <taxon>Pseudomonadota</taxon>
        <taxon>Alphaproteobacteria</taxon>
        <taxon>Hyphomicrobiales</taxon>
        <taxon>Aurantimonadaceae</taxon>
        <taxon>Fulvimarina</taxon>
    </lineage>
</organism>
<sequence length="126" mass="13505">MTTCLLFDEMPVIRKVAERLLERMGYTTTVFESIGAFNAHLGEHGAPDLVILSATGGGVGVPEAVRSVRFRSPHTVIVVSLVDRNIGTLMRLRRAGANGILMKPFDADGFKGTLEVHLSAAKLTAA</sequence>
<dbReference type="SMART" id="SM00448">
    <property type="entry name" value="REC"/>
    <property type="match status" value="1"/>
</dbReference>
<dbReference type="SUPFAM" id="SSF52172">
    <property type="entry name" value="CheY-like"/>
    <property type="match status" value="1"/>
</dbReference>
<accession>A0A371X144</accession>
<dbReference type="OrthoDB" id="9800897at2"/>
<dbReference type="GO" id="GO:0000160">
    <property type="term" value="P:phosphorelay signal transduction system"/>
    <property type="evidence" value="ECO:0007669"/>
    <property type="project" value="InterPro"/>
</dbReference>
<evidence type="ECO:0000313" key="4">
    <source>
        <dbReference type="Proteomes" id="UP000264310"/>
    </source>
</evidence>
<evidence type="ECO:0000256" key="1">
    <source>
        <dbReference type="PROSITE-ProRule" id="PRU00169"/>
    </source>
</evidence>
<dbReference type="AlphaFoldDB" id="A0A371X144"/>
<dbReference type="EMBL" id="QURL01000005">
    <property type="protein sequence ID" value="RFC62943.1"/>
    <property type="molecule type" value="Genomic_DNA"/>
</dbReference>
<feature type="domain" description="Response regulatory" evidence="2">
    <location>
        <begin position="3"/>
        <end position="118"/>
    </location>
</feature>
<dbReference type="InterPro" id="IPR011006">
    <property type="entry name" value="CheY-like_superfamily"/>
</dbReference>
<comment type="caution">
    <text evidence="3">The sequence shown here is derived from an EMBL/GenBank/DDBJ whole genome shotgun (WGS) entry which is preliminary data.</text>
</comment>
<dbReference type="Pfam" id="PF00072">
    <property type="entry name" value="Response_reg"/>
    <property type="match status" value="1"/>
</dbReference>
<dbReference type="Proteomes" id="UP000264310">
    <property type="component" value="Unassembled WGS sequence"/>
</dbReference>
<dbReference type="InterPro" id="IPR001789">
    <property type="entry name" value="Sig_transdc_resp-reg_receiver"/>
</dbReference>
<evidence type="ECO:0000313" key="3">
    <source>
        <dbReference type="EMBL" id="RFC62943.1"/>
    </source>
</evidence>
<comment type="caution">
    <text evidence="1">Lacks conserved residue(s) required for the propagation of feature annotation.</text>
</comment>
<gene>
    <name evidence="3" type="ORF">DYI37_13405</name>
</gene>
<dbReference type="Gene3D" id="3.40.50.2300">
    <property type="match status" value="1"/>
</dbReference>
<keyword evidence="4" id="KW-1185">Reference proteome</keyword>
<protein>
    <submittedName>
        <fullName evidence="3">Response regulator</fullName>
    </submittedName>
</protein>
<dbReference type="PROSITE" id="PS50110">
    <property type="entry name" value="RESPONSE_REGULATORY"/>
    <property type="match status" value="1"/>
</dbReference>
<name>A0A371X144_9HYPH</name>
<proteinExistence type="predicted"/>